<feature type="transmembrane region" description="Helical" evidence="2">
    <location>
        <begin position="425"/>
        <end position="446"/>
    </location>
</feature>
<name>A0A1I1WJY4_9BACT</name>
<evidence type="ECO:0000313" key="4">
    <source>
        <dbReference type="Proteomes" id="UP000199400"/>
    </source>
</evidence>
<sequence>MGQVPGDMSAGTCPRGGAALLAALALLLLAAFPYAEATRNANERPRLLQAASLVERGAWRIDGLGLDPGPDVARAPSGALYPNKPPGTSVVAALGYWAARATAGDRQAARGAGADGVFEGTGGGGASAGAGARGVSEGAGARGVSEGTGARGVSEGTGARGVSEGAGARGPTLRAVTWWARLFGGVLPTLALCGLLWRSLAPSYGARAAALAIGLYALATPAAAYAHLLYGHQLAACLLWAGLLLLVRAREQARPGPAALGGALAGSAVLVEYTAAFAGLAAAGLVLGLARARAWASAGAAVAGAAVPAGLLLAYHAAVFGGPLKTGYHHSATAEFAEKHGQGLLGLVGPSWHAIETHALALASGLCGWAPLWPLAAWGLWRLAGGTWDKGHVLRGRAELAAFATVLLACVSLNFEGGWRVGPRYLVVVLPALALGWAAAAARALAGPPRGWPATLGLGVAAALASWSLVVNGLAANLWPHFDLTNVHQPVPEVLLPLWRAGFAPYTLTGALGLPGPGIGWVVCAGLVGLIALATPRSLGLRGRIAVLVGALVGLGLVAATQALPRHPRSAANLRYIEKVWEPPRSGAPAPSQRFLVP</sequence>
<evidence type="ECO:0000256" key="1">
    <source>
        <dbReference type="SAM" id="MobiDB-lite"/>
    </source>
</evidence>
<reference evidence="4" key="1">
    <citation type="submission" date="2016-10" db="EMBL/GenBank/DDBJ databases">
        <authorList>
            <person name="Varghese N."/>
            <person name="Submissions S."/>
        </authorList>
    </citation>
    <scope>NUCLEOTIDE SEQUENCE [LARGE SCALE GENOMIC DNA]</scope>
    <source>
        <strain evidence="4">ATCC 25963</strain>
    </source>
</reference>
<feature type="transmembrane region" description="Helical" evidence="2">
    <location>
        <begin position="514"/>
        <end position="533"/>
    </location>
</feature>
<keyword evidence="2" id="KW-1133">Transmembrane helix</keyword>
<gene>
    <name evidence="3" type="ORF">SAMN02745121_02286</name>
</gene>
<feature type="transmembrane region" description="Helical" evidence="2">
    <location>
        <begin position="259"/>
        <end position="288"/>
    </location>
</feature>
<keyword evidence="4" id="KW-1185">Reference proteome</keyword>
<accession>A0A1I1WJY4</accession>
<dbReference type="EMBL" id="FOMX01000006">
    <property type="protein sequence ID" value="SFD93410.1"/>
    <property type="molecule type" value="Genomic_DNA"/>
</dbReference>
<dbReference type="AlphaFoldDB" id="A0A1I1WJY4"/>
<keyword evidence="2" id="KW-0472">Membrane</keyword>
<proteinExistence type="predicted"/>
<feature type="transmembrane region" description="Helical" evidence="2">
    <location>
        <begin position="400"/>
        <end position="419"/>
    </location>
</feature>
<feature type="transmembrane region" description="Helical" evidence="2">
    <location>
        <begin position="230"/>
        <end position="247"/>
    </location>
</feature>
<feature type="transmembrane region" description="Helical" evidence="2">
    <location>
        <begin position="204"/>
        <end position="224"/>
    </location>
</feature>
<feature type="region of interest" description="Disordered" evidence="1">
    <location>
        <begin position="137"/>
        <end position="168"/>
    </location>
</feature>
<evidence type="ECO:0000313" key="3">
    <source>
        <dbReference type="EMBL" id="SFD93410.1"/>
    </source>
</evidence>
<feature type="transmembrane region" description="Helical" evidence="2">
    <location>
        <begin position="458"/>
        <end position="479"/>
    </location>
</feature>
<feature type="transmembrane region" description="Helical" evidence="2">
    <location>
        <begin position="178"/>
        <end position="197"/>
    </location>
</feature>
<protein>
    <recommendedName>
        <fullName evidence="5">Glycosyltransferase RgtA/B/C/D-like domain-containing protein</fullName>
    </recommendedName>
</protein>
<evidence type="ECO:0000256" key="2">
    <source>
        <dbReference type="SAM" id="Phobius"/>
    </source>
</evidence>
<evidence type="ECO:0008006" key="5">
    <source>
        <dbReference type="Google" id="ProtNLM"/>
    </source>
</evidence>
<feature type="transmembrane region" description="Helical" evidence="2">
    <location>
        <begin position="545"/>
        <end position="564"/>
    </location>
</feature>
<dbReference type="STRING" id="54.SAMN02745121_02286"/>
<keyword evidence="2" id="KW-0812">Transmembrane</keyword>
<organism evidence="3 4">
    <name type="scientific">Nannocystis exedens</name>
    <dbReference type="NCBI Taxonomy" id="54"/>
    <lineage>
        <taxon>Bacteria</taxon>
        <taxon>Pseudomonadati</taxon>
        <taxon>Myxococcota</taxon>
        <taxon>Polyangia</taxon>
        <taxon>Nannocystales</taxon>
        <taxon>Nannocystaceae</taxon>
        <taxon>Nannocystis</taxon>
    </lineage>
</organism>
<dbReference type="Proteomes" id="UP000199400">
    <property type="component" value="Unassembled WGS sequence"/>
</dbReference>
<feature type="transmembrane region" description="Helical" evidence="2">
    <location>
        <begin position="294"/>
        <end position="315"/>
    </location>
</feature>